<dbReference type="Gene3D" id="3.20.20.450">
    <property type="entry name" value="EAL domain"/>
    <property type="match status" value="1"/>
</dbReference>
<keyword evidence="7" id="KW-1185">Reference proteome</keyword>
<dbReference type="Proteomes" id="UP000481360">
    <property type="component" value="Unassembled WGS sequence"/>
</dbReference>
<dbReference type="PANTHER" id="PTHR44757:SF2">
    <property type="entry name" value="BIOFILM ARCHITECTURE MAINTENANCE PROTEIN MBAA"/>
    <property type="match status" value="1"/>
</dbReference>
<dbReference type="NCBIfam" id="TIGR00229">
    <property type="entry name" value="sensory_box"/>
    <property type="match status" value="1"/>
</dbReference>
<name>A0A7C9RV30_9PSEU</name>
<dbReference type="SMART" id="SM00086">
    <property type="entry name" value="PAC"/>
    <property type="match status" value="1"/>
</dbReference>
<evidence type="ECO:0000256" key="1">
    <source>
        <dbReference type="SAM" id="MobiDB-lite"/>
    </source>
</evidence>
<dbReference type="Pfam" id="PF00563">
    <property type="entry name" value="EAL"/>
    <property type="match status" value="1"/>
</dbReference>
<dbReference type="InterPro" id="IPR010982">
    <property type="entry name" value="Lambda_DNA-bd_dom_sf"/>
</dbReference>
<feature type="region of interest" description="Disordered" evidence="1">
    <location>
        <begin position="194"/>
        <end position="222"/>
    </location>
</feature>
<dbReference type="SMART" id="SM00267">
    <property type="entry name" value="GGDEF"/>
    <property type="match status" value="1"/>
</dbReference>
<dbReference type="Gene3D" id="3.30.450.20">
    <property type="entry name" value="PAS domain"/>
    <property type="match status" value="1"/>
</dbReference>
<dbReference type="InterPro" id="IPR029787">
    <property type="entry name" value="Nucleotide_cyclase"/>
</dbReference>
<evidence type="ECO:0000259" key="4">
    <source>
        <dbReference type="PROSITE" id="PS50883"/>
    </source>
</evidence>
<dbReference type="InterPro" id="IPR000014">
    <property type="entry name" value="PAS"/>
</dbReference>
<dbReference type="SUPFAM" id="SSF47413">
    <property type="entry name" value="lambda repressor-like DNA-binding domains"/>
    <property type="match status" value="1"/>
</dbReference>
<dbReference type="InterPro" id="IPR001610">
    <property type="entry name" value="PAC"/>
</dbReference>
<evidence type="ECO:0000259" key="5">
    <source>
        <dbReference type="PROSITE" id="PS50887"/>
    </source>
</evidence>
<dbReference type="NCBIfam" id="TIGR00254">
    <property type="entry name" value="GGDEF"/>
    <property type="match status" value="1"/>
</dbReference>
<dbReference type="SUPFAM" id="SSF141868">
    <property type="entry name" value="EAL domain-like"/>
    <property type="match status" value="1"/>
</dbReference>
<dbReference type="CDD" id="cd00130">
    <property type="entry name" value="PAS"/>
    <property type="match status" value="1"/>
</dbReference>
<dbReference type="InterPro" id="IPR000160">
    <property type="entry name" value="GGDEF_dom"/>
</dbReference>
<feature type="domain" description="PAC" evidence="3">
    <location>
        <begin position="378"/>
        <end position="430"/>
    </location>
</feature>
<gene>
    <name evidence="6" type="ORF">G7043_32400</name>
</gene>
<evidence type="ECO:0000313" key="7">
    <source>
        <dbReference type="Proteomes" id="UP000481360"/>
    </source>
</evidence>
<comment type="caution">
    <text evidence="6">The sequence shown here is derived from an EMBL/GenBank/DDBJ whole genome shotgun (WGS) entry which is preliminary data.</text>
</comment>
<feature type="compositionally biased region" description="Basic and acidic residues" evidence="1">
    <location>
        <begin position="194"/>
        <end position="220"/>
    </location>
</feature>
<dbReference type="InterPro" id="IPR001633">
    <property type="entry name" value="EAL_dom"/>
</dbReference>
<evidence type="ECO:0000259" key="2">
    <source>
        <dbReference type="PROSITE" id="PS50112"/>
    </source>
</evidence>
<dbReference type="CDD" id="cd01949">
    <property type="entry name" value="GGDEF"/>
    <property type="match status" value="1"/>
</dbReference>
<evidence type="ECO:0000313" key="6">
    <source>
        <dbReference type="EMBL" id="NGY63630.1"/>
    </source>
</evidence>
<dbReference type="InterPro" id="IPR035965">
    <property type="entry name" value="PAS-like_dom_sf"/>
</dbReference>
<accession>A0A7C9RV30</accession>
<reference evidence="6 7" key="1">
    <citation type="submission" date="2020-03" db="EMBL/GenBank/DDBJ databases">
        <title>Isolation and identification of active actinomycetes.</title>
        <authorList>
            <person name="Sun X."/>
        </authorList>
    </citation>
    <scope>NUCLEOTIDE SEQUENCE [LARGE SCALE GENOMIC DNA]</scope>
    <source>
        <strain evidence="6 7">NEAU-D13</strain>
    </source>
</reference>
<organism evidence="6 7">
    <name type="scientific">Lentzea alba</name>
    <dbReference type="NCBI Taxonomy" id="2714351"/>
    <lineage>
        <taxon>Bacteria</taxon>
        <taxon>Bacillati</taxon>
        <taxon>Actinomycetota</taxon>
        <taxon>Actinomycetes</taxon>
        <taxon>Pseudonocardiales</taxon>
        <taxon>Pseudonocardiaceae</taxon>
        <taxon>Lentzea</taxon>
    </lineage>
</organism>
<dbReference type="SMART" id="SM00091">
    <property type="entry name" value="PAS"/>
    <property type="match status" value="1"/>
</dbReference>
<dbReference type="PROSITE" id="PS50887">
    <property type="entry name" value="GGDEF"/>
    <property type="match status" value="1"/>
</dbReference>
<protein>
    <submittedName>
        <fullName evidence="6">EAL domain-containing protein</fullName>
    </submittedName>
</protein>
<dbReference type="SMART" id="SM00052">
    <property type="entry name" value="EAL"/>
    <property type="match status" value="1"/>
</dbReference>
<sequence>MRSGRPWGQLKGDDPALHDLARYLRGLMDSSDLTSKEVGKRCGCSDSTVSKMLGGDQLPHWDFVAALIEACTSSGSQAEDRRIAARGIWNRAAQSHYRRPASEPVPIEAHAMIVQAQAATISAQQQLLKVTEELSRAHKQLAESAQVEFQASQVILVLQIVLSRLSTLISGLTGDRDRYRAEVTRYRAELDATQRRLDEAQHERGRAETQLDQAQEERRRATALTGEARAKIRLLEERLGGEDGPVGVQSGDLALDVVAPSPDDVLLDMAAGLDRVQRLLDQQDRELTELETERPETGTGTRAGEGTRYRAIFTDSVTGMAVLDLEGRILEVNSALQDMLGLDEREMCGRNVRDALLPGQSGALRSYEEFSAEEKSILRTEADLYRPDGERLWTLCTFSLVRDDHGEPQYQVAMVEDVTDRHLLQNRLRYQALHDPLTGLPNRALLLERLGRVMNNRTEHARAGLCYLDLDGLKVVNDSLGHDVGDQLLVEIGRRLDECASGEGRLVARMGGDEYMILVEGTAGVQDVIDVADRVLAELEVPIRVGGHDLALSASIGIVERQLSGTTSTDLMRDADVTLYWAKADGKARWVLYDPERNAREVARFTMLSSMPRALERGEFIVEYQPMVRLEDTAVLGVEALVRWEHPEFGRLSPDRFIPQAEETGLIVPLGRRVLHRACVQARRWLDEFGARAPFVSVDVSARQLRALDLFNDVKSILDDCALPPHLLQLEITESAITAADHDLLDGMEGLSDLGVRIAIDDFGGGSSNLTMLKHLPVHEVKISGAVLLGLSADEVDPVDAQVVAALVQLAHARRLGVTAVDVETPTQVKRLHRIGCDAGQGWYFARPTGPEDIAELLRGR</sequence>
<dbReference type="PANTHER" id="PTHR44757">
    <property type="entry name" value="DIGUANYLATE CYCLASE DGCP"/>
    <property type="match status" value="1"/>
</dbReference>
<dbReference type="InterPro" id="IPR043128">
    <property type="entry name" value="Rev_trsase/Diguanyl_cyclase"/>
</dbReference>
<dbReference type="Pfam" id="PF00990">
    <property type="entry name" value="GGDEF"/>
    <property type="match status" value="1"/>
</dbReference>
<dbReference type="Gene3D" id="3.30.70.270">
    <property type="match status" value="1"/>
</dbReference>
<evidence type="ECO:0000259" key="3">
    <source>
        <dbReference type="PROSITE" id="PS50113"/>
    </source>
</evidence>
<dbReference type="AlphaFoldDB" id="A0A7C9RV30"/>
<dbReference type="EMBL" id="JAAMPJ010000010">
    <property type="protein sequence ID" value="NGY63630.1"/>
    <property type="molecule type" value="Genomic_DNA"/>
</dbReference>
<dbReference type="SUPFAM" id="SSF55785">
    <property type="entry name" value="PYP-like sensor domain (PAS domain)"/>
    <property type="match status" value="1"/>
</dbReference>
<dbReference type="PROSITE" id="PS50112">
    <property type="entry name" value="PAS"/>
    <property type="match status" value="1"/>
</dbReference>
<dbReference type="CDD" id="cd01948">
    <property type="entry name" value="EAL"/>
    <property type="match status" value="1"/>
</dbReference>
<proteinExistence type="predicted"/>
<dbReference type="GO" id="GO:0003677">
    <property type="term" value="F:DNA binding"/>
    <property type="evidence" value="ECO:0007669"/>
    <property type="project" value="InterPro"/>
</dbReference>
<dbReference type="InterPro" id="IPR035919">
    <property type="entry name" value="EAL_sf"/>
</dbReference>
<dbReference type="PROSITE" id="PS50883">
    <property type="entry name" value="EAL"/>
    <property type="match status" value="1"/>
</dbReference>
<dbReference type="PROSITE" id="PS50113">
    <property type="entry name" value="PAC"/>
    <property type="match status" value="1"/>
</dbReference>
<dbReference type="RefSeq" id="WP_166052208.1">
    <property type="nucleotide sequence ID" value="NZ_JAAMPJ010000010.1"/>
</dbReference>
<dbReference type="SUPFAM" id="SSF55073">
    <property type="entry name" value="Nucleotide cyclase"/>
    <property type="match status" value="1"/>
</dbReference>
<feature type="domain" description="PAS" evidence="2">
    <location>
        <begin position="305"/>
        <end position="375"/>
    </location>
</feature>
<dbReference type="InterPro" id="IPR000700">
    <property type="entry name" value="PAS-assoc_C"/>
</dbReference>
<feature type="domain" description="GGDEF" evidence="5">
    <location>
        <begin position="461"/>
        <end position="595"/>
    </location>
</feature>
<dbReference type="InterPro" id="IPR052155">
    <property type="entry name" value="Biofilm_reg_signaling"/>
</dbReference>
<dbReference type="Pfam" id="PF13426">
    <property type="entry name" value="PAS_9"/>
    <property type="match status" value="1"/>
</dbReference>
<feature type="domain" description="EAL" evidence="4">
    <location>
        <begin position="604"/>
        <end position="861"/>
    </location>
</feature>
<dbReference type="Pfam" id="PF13560">
    <property type="entry name" value="HTH_31"/>
    <property type="match status" value="1"/>
</dbReference>